<dbReference type="OrthoDB" id="2019747at2759"/>
<evidence type="ECO:0000256" key="3">
    <source>
        <dbReference type="SAM" id="Phobius"/>
    </source>
</evidence>
<feature type="signal peptide" evidence="4">
    <location>
        <begin position="1"/>
        <end position="28"/>
    </location>
</feature>
<dbReference type="Gene3D" id="2.60.120.200">
    <property type="match status" value="1"/>
</dbReference>
<dbReference type="SUPFAM" id="SSF49899">
    <property type="entry name" value="Concanavalin A-like lectins/glucanases"/>
    <property type="match status" value="1"/>
</dbReference>
<feature type="transmembrane region" description="Helical" evidence="3">
    <location>
        <begin position="279"/>
        <end position="298"/>
    </location>
</feature>
<evidence type="ECO:0000256" key="4">
    <source>
        <dbReference type="SAM" id="SignalP"/>
    </source>
</evidence>
<reference evidence="6" key="2">
    <citation type="submission" date="2017-06" db="EMBL/GenBank/DDBJ databases">
        <title>The pomegranate genome and the genomics of punicalagin biosynthesis.</title>
        <authorList>
            <person name="Xu C."/>
        </authorList>
    </citation>
    <scope>NUCLEOTIDE SEQUENCE [LARGE SCALE GENOMIC DNA]</scope>
    <source>
        <tissue evidence="6">Fresh leaf</tissue>
    </source>
</reference>
<dbReference type="AlphaFoldDB" id="A0A218WCS0"/>
<keyword evidence="2" id="KW-0430">Lectin</keyword>
<dbReference type="CDD" id="cd06899">
    <property type="entry name" value="lectin_legume_LecRK_Arcelin_ConA"/>
    <property type="match status" value="1"/>
</dbReference>
<keyword evidence="3" id="KW-0472">Membrane</keyword>
<name>A0A218WCS0_PUNGR</name>
<dbReference type="InterPro" id="IPR050258">
    <property type="entry name" value="Leguminous_Lectin"/>
</dbReference>
<evidence type="ECO:0000313" key="6">
    <source>
        <dbReference type="EMBL" id="OWM70001.1"/>
    </source>
</evidence>
<dbReference type="GO" id="GO:0030246">
    <property type="term" value="F:carbohydrate binding"/>
    <property type="evidence" value="ECO:0007669"/>
    <property type="project" value="UniProtKB-KW"/>
</dbReference>
<reference evidence="8" key="1">
    <citation type="journal article" date="2017" name="Plant J.">
        <title>The pomegranate (Punica granatum L.) genome and the genomics of punicalagin biosynthesis.</title>
        <authorList>
            <person name="Qin G."/>
            <person name="Xu C."/>
            <person name="Ming R."/>
            <person name="Tang H."/>
            <person name="Guyot R."/>
            <person name="Kramer E.M."/>
            <person name="Hu Y."/>
            <person name="Yi X."/>
            <person name="Qi Y."/>
            <person name="Xu X."/>
            <person name="Gao Z."/>
            <person name="Pan H."/>
            <person name="Jian J."/>
            <person name="Tian Y."/>
            <person name="Yue Z."/>
            <person name="Xu Y."/>
        </authorList>
    </citation>
    <scope>NUCLEOTIDE SEQUENCE [LARGE SCALE GENOMIC DNA]</scope>
    <source>
        <strain evidence="8">cv. Dabenzi</strain>
    </source>
</reference>
<dbReference type="EMBL" id="PGOL01003030">
    <property type="protein sequence ID" value="PKI43579.1"/>
    <property type="molecule type" value="Genomic_DNA"/>
</dbReference>
<dbReference type="GeneID" id="116197101"/>
<keyword evidence="3" id="KW-1133">Transmembrane helix</keyword>
<feature type="domain" description="Legume lectin" evidence="5">
    <location>
        <begin position="39"/>
        <end position="252"/>
    </location>
</feature>
<comment type="similarity">
    <text evidence="1">Belongs to the leguminous lectin family.</text>
</comment>
<protein>
    <recommendedName>
        <fullName evidence="5">Legume lectin domain-containing protein</fullName>
    </recommendedName>
</protein>
<feature type="chain" id="PRO_5014071643" description="Legume lectin domain-containing protein" evidence="4">
    <location>
        <begin position="29"/>
        <end position="339"/>
    </location>
</feature>
<dbReference type="STRING" id="22663.A0A218WCS0"/>
<organism evidence="6 8">
    <name type="scientific">Punica granatum</name>
    <name type="common">Pomegranate</name>
    <dbReference type="NCBI Taxonomy" id="22663"/>
    <lineage>
        <taxon>Eukaryota</taxon>
        <taxon>Viridiplantae</taxon>
        <taxon>Streptophyta</taxon>
        <taxon>Embryophyta</taxon>
        <taxon>Tracheophyta</taxon>
        <taxon>Spermatophyta</taxon>
        <taxon>Magnoliopsida</taxon>
        <taxon>eudicotyledons</taxon>
        <taxon>Gunneridae</taxon>
        <taxon>Pentapetalae</taxon>
        <taxon>rosids</taxon>
        <taxon>malvids</taxon>
        <taxon>Myrtales</taxon>
        <taxon>Lythraceae</taxon>
        <taxon>Punica</taxon>
    </lineage>
</organism>
<sequence length="339" mass="36320">MAGMAPSRVSTLVFPLAILLAFPTSSLSLRTPVVSSDFDRGIELLGDAAISGDGSRMQITRSTAPSSGLLMRSAPLRFATPISFSTDFTFSISPGSGDGLALVLFSKTSAPTFGSSSFGLSKGDTRFVGVEFDTSMDENVGDLNDNHVGIDLGSFVSVSASNVSSMNLMLNSGEKLRSWIDYDASSKRIEVRLGRFGEPRPYNPLVAHLVDLSKIWNDEEDVLIGLSSSNGNSVQTSSIYSWRFKLRKFLNSMHSMPADPNENKGGEHADVNKKRACPVALLGGLVIVALLGALLLALMQSLWAIAVEAFRVDYPEHRVDFQYEKIGVVVGKDGGGGKN</sequence>
<reference evidence="7 9" key="3">
    <citation type="submission" date="2017-11" db="EMBL/GenBank/DDBJ databases">
        <title>De-novo sequencing of pomegranate (Punica granatum L.) genome.</title>
        <authorList>
            <person name="Akparov Z."/>
            <person name="Amiraslanov A."/>
            <person name="Hajiyeva S."/>
            <person name="Abbasov M."/>
            <person name="Kaur K."/>
            <person name="Hamwieh A."/>
            <person name="Solovyev V."/>
            <person name="Salamov A."/>
            <person name="Braich B."/>
            <person name="Kosarev P."/>
            <person name="Mahmoud A."/>
            <person name="Hajiyev E."/>
            <person name="Babayeva S."/>
            <person name="Izzatullayeva V."/>
            <person name="Mammadov A."/>
            <person name="Mammadov A."/>
            <person name="Sharifova S."/>
            <person name="Ojaghi J."/>
            <person name="Eynullazada K."/>
            <person name="Bayramov B."/>
            <person name="Abdulazimova A."/>
            <person name="Shahmuradov I."/>
        </authorList>
    </citation>
    <scope>NUCLEOTIDE SEQUENCE [LARGE SCALE GENOMIC DNA]</scope>
    <source>
        <strain evidence="7">AG2017</strain>
        <strain evidence="9">cv. AG2017</strain>
        <tissue evidence="7">Leaf</tissue>
    </source>
</reference>
<dbReference type="PANTHER" id="PTHR32401">
    <property type="entry name" value="CONCANAVALIN A-LIKE LECTIN FAMILY PROTEIN"/>
    <property type="match status" value="1"/>
</dbReference>
<keyword evidence="9" id="KW-1185">Reference proteome</keyword>
<evidence type="ECO:0000256" key="2">
    <source>
        <dbReference type="ARBA" id="ARBA00022734"/>
    </source>
</evidence>
<dbReference type="InterPro" id="IPR001220">
    <property type="entry name" value="Legume_lectin_dom"/>
</dbReference>
<dbReference type="Proteomes" id="UP000233551">
    <property type="component" value="Unassembled WGS sequence"/>
</dbReference>
<dbReference type="Pfam" id="PF00139">
    <property type="entry name" value="Lectin_legB"/>
    <property type="match status" value="1"/>
</dbReference>
<keyword evidence="3" id="KW-0812">Transmembrane</keyword>
<dbReference type="PANTHER" id="PTHR32401:SF15">
    <property type="entry name" value="L-TYPE LECTIN-DOMAIN CONTAINING RECEPTOR KINASE VIII.2-LIKE"/>
    <property type="match status" value="1"/>
</dbReference>
<evidence type="ECO:0000256" key="1">
    <source>
        <dbReference type="ARBA" id="ARBA00007606"/>
    </source>
</evidence>
<dbReference type="Proteomes" id="UP000197138">
    <property type="component" value="Unassembled WGS sequence"/>
</dbReference>
<evidence type="ECO:0000313" key="7">
    <source>
        <dbReference type="EMBL" id="PKI43579.1"/>
    </source>
</evidence>
<dbReference type="EMBL" id="MTKT01004810">
    <property type="protein sequence ID" value="OWM70001.1"/>
    <property type="molecule type" value="Genomic_DNA"/>
</dbReference>
<keyword evidence="4" id="KW-0732">Signal</keyword>
<gene>
    <name evidence="6" type="ORF">CDL15_Pgr025850</name>
    <name evidence="7" type="ORF">CRG98_036009</name>
</gene>
<evidence type="ECO:0000313" key="9">
    <source>
        <dbReference type="Proteomes" id="UP000233551"/>
    </source>
</evidence>
<evidence type="ECO:0000313" key="8">
    <source>
        <dbReference type="Proteomes" id="UP000197138"/>
    </source>
</evidence>
<comment type="caution">
    <text evidence="6">The sequence shown here is derived from an EMBL/GenBank/DDBJ whole genome shotgun (WGS) entry which is preliminary data.</text>
</comment>
<proteinExistence type="inferred from homology"/>
<dbReference type="InterPro" id="IPR013320">
    <property type="entry name" value="ConA-like_dom_sf"/>
</dbReference>
<evidence type="ECO:0000259" key="5">
    <source>
        <dbReference type="Pfam" id="PF00139"/>
    </source>
</evidence>
<accession>A0A218WCS0</accession>